<dbReference type="AlphaFoldDB" id="A0A0E9PYQ6"/>
<protein>
    <submittedName>
        <fullName evidence="1">Uncharacterized protein</fullName>
    </submittedName>
</protein>
<reference evidence="1" key="1">
    <citation type="submission" date="2014-11" db="EMBL/GenBank/DDBJ databases">
        <authorList>
            <person name="Amaro Gonzalez C."/>
        </authorList>
    </citation>
    <scope>NUCLEOTIDE SEQUENCE</scope>
</reference>
<reference evidence="1" key="2">
    <citation type="journal article" date="2015" name="Fish Shellfish Immunol.">
        <title>Early steps in the European eel (Anguilla anguilla)-Vibrio vulnificus interaction in the gills: Role of the RtxA13 toxin.</title>
        <authorList>
            <person name="Callol A."/>
            <person name="Pajuelo D."/>
            <person name="Ebbesson L."/>
            <person name="Teles M."/>
            <person name="MacKenzie S."/>
            <person name="Amaro C."/>
        </authorList>
    </citation>
    <scope>NUCLEOTIDE SEQUENCE</scope>
</reference>
<organism evidence="1">
    <name type="scientific">Anguilla anguilla</name>
    <name type="common">European freshwater eel</name>
    <name type="synonym">Muraena anguilla</name>
    <dbReference type="NCBI Taxonomy" id="7936"/>
    <lineage>
        <taxon>Eukaryota</taxon>
        <taxon>Metazoa</taxon>
        <taxon>Chordata</taxon>
        <taxon>Craniata</taxon>
        <taxon>Vertebrata</taxon>
        <taxon>Euteleostomi</taxon>
        <taxon>Actinopterygii</taxon>
        <taxon>Neopterygii</taxon>
        <taxon>Teleostei</taxon>
        <taxon>Anguilliformes</taxon>
        <taxon>Anguillidae</taxon>
        <taxon>Anguilla</taxon>
    </lineage>
</organism>
<sequence>MNHCNLKQTLPKYSNKCLVQREKDKTLDCCYSTRRA</sequence>
<dbReference type="EMBL" id="GBXM01072530">
    <property type="protein sequence ID" value="JAH36047.1"/>
    <property type="molecule type" value="Transcribed_RNA"/>
</dbReference>
<dbReference type="EMBL" id="GBXM01099170">
    <property type="protein sequence ID" value="JAH09407.1"/>
    <property type="molecule type" value="Transcribed_RNA"/>
</dbReference>
<accession>A0A0E9PYQ6</accession>
<evidence type="ECO:0000313" key="1">
    <source>
        <dbReference type="EMBL" id="JAH09407.1"/>
    </source>
</evidence>
<name>A0A0E9PYQ6_ANGAN</name>
<proteinExistence type="predicted"/>